<dbReference type="Pfam" id="PF00361">
    <property type="entry name" value="Proton_antipo_M"/>
    <property type="match status" value="1"/>
</dbReference>
<dbReference type="HAMAP" id="MF_00445">
    <property type="entry name" value="NDH1_NuoN_1"/>
    <property type="match status" value="1"/>
</dbReference>
<feature type="transmembrane region" description="Helical" evidence="6">
    <location>
        <begin position="202"/>
        <end position="226"/>
    </location>
</feature>
<name>A0A1H2ZSV2_9RHOB</name>
<feature type="transmembrane region" description="Helical" evidence="6">
    <location>
        <begin position="104"/>
        <end position="121"/>
    </location>
</feature>
<comment type="similarity">
    <text evidence="6">Belongs to the complex I subunit 2 family.</text>
</comment>
<evidence type="ECO:0000256" key="1">
    <source>
        <dbReference type="ARBA" id="ARBA00002378"/>
    </source>
</evidence>
<feature type="transmembrane region" description="Helical" evidence="6">
    <location>
        <begin position="127"/>
        <end position="146"/>
    </location>
</feature>
<feature type="transmembrane region" description="Helical" evidence="6">
    <location>
        <begin position="297"/>
        <end position="318"/>
    </location>
</feature>
<feature type="transmembrane region" description="Helical" evidence="6">
    <location>
        <begin position="370"/>
        <end position="397"/>
    </location>
</feature>
<dbReference type="NCBIfam" id="NF004440">
    <property type="entry name" value="PRK05777.1-3"/>
    <property type="match status" value="1"/>
</dbReference>
<reference evidence="9 10" key="1">
    <citation type="submission" date="2016-10" db="EMBL/GenBank/DDBJ databases">
        <authorList>
            <person name="de Groot N.N."/>
        </authorList>
    </citation>
    <scope>NUCLEOTIDE SEQUENCE [LARGE SCALE GENOMIC DNA]</scope>
    <source>
        <strain evidence="9 10">CGMCC 1.8894</strain>
    </source>
</reference>
<feature type="transmembrane region" description="Helical" evidence="6">
    <location>
        <begin position="324"/>
        <end position="343"/>
    </location>
</feature>
<dbReference type="OrthoDB" id="9811718at2"/>
<keyword evidence="6" id="KW-0830">Ubiquinone</keyword>
<comment type="catalytic activity">
    <reaction evidence="6">
        <text>a quinone + NADH + 5 H(+)(in) = a quinol + NAD(+) + 4 H(+)(out)</text>
        <dbReference type="Rhea" id="RHEA:57888"/>
        <dbReference type="ChEBI" id="CHEBI:15378"/>
        <dbReference type="ChEBI" id="CHEBI:24646"/>
        <dbReference type="ChEBI" id="CHEBI:57540"/>
        <dbReference type="ChEBI" id="CHEBI:57945"/>
        <dbReference type="ChEBI" id="CHEBI:132124"/>
    </reaction>
</comment>
<keyword evidence="6" id="KW-1003">Cell membrane</keyword>
<sequence>MIASDLLTALPEIVLALFAMAALMFGAFGGKDKVAGIILWATAAMFVLVALYIGVGEPASRLAFGGMFIADAFAQFSKMIILISAAVVLVMGQNYMARADMMRFEYPVLVALSVVGMMVMVSAGDLIILYMGLELQSLALYVIASIRRDSLKSTEAGLKYFVLGALASGMLLYGASLTYGFAGTTSFAGIISTIGEEGMPVGVLMGLAFMLAGLAFKVSAVPFHMWTPDVYEGSPTPVTAFFATAPKVAAMALLARLVFDAFGAVPGDWTQIVALLATASMFLGAVAAIGQTDIKRLMAYSSITHMGFALVGLAAGTAEGVQAMLIYMAIYVTMNIGVFAFILSMRRDGRAVSDIASLNQYAKAEPLRALALLILMFSLAGVPPLVGFVGKFYVLWAAVQADMAWLAVAGVIASVIGAFYYMRIVYFMYFGKDGAALDSGMPPLQVGLLVASAAIMVLGMVNLFGIESMAALAADALVR</sequence>
<proteinExistence type="inferred from homology"/>
<dbReference type="GO" id="GO:0050136">
    <property type="term" value="F:NADH dehydrogenase (quinone) (non-electrogenic) activity"/>
    <property type="evidence" value="ECO:0007669"/>
    <property type="project" value="UniProtKB-UniRule"/>
</dbReference>
<dbReference type="GO" id="GO:0005886">
    <property type="term" value="C:plasma membrane"/>
    <property type="evidence" value="ECO:0007669"/>
    <property type="project" value="UniProtKB-SubCell"/>
</dbReference>
<evidence type="ECO:0000256" key="4">
    <source>
        <dbReference type="ARBA" id="ARBA00022989"/>
    </source>
</evidence>
<dbReference type="AlphaFoldDB" id="A0A1H2ZSV2"/>
<keyword evidence="5 6" id="KW-0472">Membrane</keyword>
<feature type="transmembrane region" description="Helical" evidence="6">
    <location>
        <begin position="443"/>
        <end position="466"/>
    </location>
</feature>
<keyword evidence="6" id="KW-0520">NAD</keyword>
<feature type="transmembrane region" description="Helical" evidence="6">
    <location>
        <begin position="158"/>
        <end position="182"/>
    </location>
</feature>
<dbReference type="RefSeq" id="WP_092889404.1">
    <property type="nucleotide sequence ID" value="NZ_CP061498.1"/>
</dbReference>
<dbReference type="PANTHER" id="PTHR22773">
    <property type="entry name" value="NADH DEHYDROGENASE"/>
    <property type="match status" value="1"/>
</dbReference>
<feature type="domain" description="NADH:quinone oxidoreductase/Mrp antiporter transmembrane" evidence="8">
    <location>
        <begin position="123"/>
        <end position="417"/>
    </location>
</feature>
<feature type="transmembrane region" description="Helical" evidence="6">
    <location>
        <begin position="34"/>
        <end position="53"/>
    </location>
</feature>
<organism evidence="9 10">
    <name type="scientific">Roseicitreum antarcticum</name>
    <dbReference type="NCBI Taxonomy" id="564137"/>
    <lineage>
        <taxon>Bacteria</taxon>
        <taxon>Pseudomonadati</taxon>
        <taxon>Pseudomonadota</taxon>
        <taxon>Alphaproteobacteria</taxon>
        <taxon>Rhodobacterales</taxon>
        <taxon>Paracoccaceae</taxon>
        <taxon>Roseicitreum</taxon>
    </lineage>
</organism>
<feature type="transmembrane region" description="Helical" evidence="6">
    <location>
        <begin position="403"/>
        <end position="422"/>
    </location>
</feature>
<evidence type="ECO:0000256" key="2">
    <source>
        <dbReference type="ARBA" id="ARBA00004127"/>
    </source>
</evidence>
<dbReference type="GO" id="GO:0042773">
    <property type="term" value="P:ATP synthesis coupled electron transport"/>
    <property type="evidence" value="ECO:0007669"/>
    <property type="project" value="InterPro"/>
</dbReference>
<keyword evidence="10" id="KW-1185">Reference proteome</keyword>
<comment type="function">
    <text evidence="1 6">NDH-1 shuttles electrons from NADH, via FMN and iron-sulfur (Fe-S) centers, to quinones in the respiratory chain. The immediate electron acceptor for the enzyme in this species is believed to be ubiquinone. Couples the redox reaction to proton translocation (for every two electrons transferred, four hydrogen ions are translocated across the cytoplasmic membrane), and thus conserves the redox energy in a proton gradient.</text>
</comment>
<dbReference type="InterPro" id="IPR001750">
    <property type="entry name" value="ND/Mrp_TM"/>
</dbReference>
<keyword evidence="6" id="KW-0874">Quinone</keyword>
<dbReference type="Proteomes" id="UP000198539">
    <property type="component" value="Unassembled WGS sequence"/>
</dbReference>
<feature type="transmembrane region" description="Helical" evidence="6">
    <location>
        <begin position="6"/>
        <end position="27"/>
    </location>
</feature>
<evidence type="ECO:0000256" key="7">
    <source>
        <dbReference type="RuleBase" id="RU000320"/>
    </source>
</evidence>
<keyword evidence="6" id="KW-0813">Transport</keyword>
<gene>
    <name evidence="6" type="primary">nuoN</name>
    <name evidence="9" type="ORF">SAMN04488238_10653</name>
</gene>
<evidence type="ECO:0000313" key="9">
    <source>
        <dbReference type="EMBL" id="SDX20367.1"/>
    </source>
</evidence>
<keyword evidence="6" id="KW-1278">Translocase</keyword>
<dbReference type="InterPro" id="IPR010096">
    <property type="entry name" value="NADH-Q_OxRdtase_suN/2"/>
</dbReference>
<dbReference type="NCBIfam" id="TIGR01770">
    <property type="entry name" value="NDH_I_N"/>
    <property type="match status" value="1"/>
</dbReference>
<evidence type="ECO:0000313" key="10">
    <source>
        <dbReference type="Proteomes" id="UP000198539"/>
    </source>
</evidence>
<evidence type="ECO:0000256" key="6">
    <source>
        <dbReference type="HAMAP-Rule" id="MF_00445"/>
    </source>
</evidence>
<evidence type="ECO:0000256" key="3">
    <source>
        <dbReference type="ARBA" id="ARBA00022692"/>
    </source>
</evidence>
<feature type="transmembrane region" description="Helical" evidence="6">
    <location>
        <begin position="238"/>
        <end position="259"/>
    </location>
</feature>
<evidence type="ECO:0000259" key="8">
    <source>
        <dbReference type="Pfam" id="PF00361"/>
    </source>
</evidence>
<evidence type="ECO:0000256" key="5">
    <source>
        <dbReference type="ARBA" id="ARBA00023136"/>
    </source>
</evidence>
<dbReference type="STRING" id="564137.SAMN04488238_10653"/>
<protein>
    <recommendedName>
        <fullName evidence="6">NADH-quinone oxidoreductase subunit N</fullName>
        <ecNumber evidence="6">7.1.1.-</ecNumber>
    </recommendedName>
    <alternativeName>
        <fullName evidence="6">NADH dehydrogenase I subunit N</fullName>
    </alternativeName>
    <alternativeName>
        <fullName evidence="6">NDH-1 subunit N</fullName>
    </alternativeName>
</protein>
<keyword evidence="3 6" id="KW-0812">Transmembrane</keyword>
<dbReference type="EMBL" id="FNOM01000006">
    <property type="protein sequence ID" value="SDX20367.1"/>
    <property type="molecule type" value="Genomic_DNA"/>
</dbReference>
<keyword evidence="4 6" id="KW-1133">Transmembrane helix</keyword>
<feature type="transmembrane region" description="Helical" evidence="6">
    <location>
        <begin position="73"/>
        <end position="92"/>
    </location>
</feature>
<comment type="subunit">
    <text evidence="6">NDH-1 is composed of 14 different subunits. Subunits NuoA, H, J, K, L, M, N constitute the membrane sector of the complex.</text>
</comment>
<dbReference type="EC" id="7.1.1.-" evidence="6"/>
<comment type="subcellular location">
    <subcellularLocation>
        <location evidence="6">Cell membrane</location>
        <topology evidence="6">Multi-pass membrane protein</topology>
    </subcellularLocation>
    <subcellularLocation>
        <location evidence="2">Endomembrane system</location>
        <topology evidence="2">Multi-pass membrane protein</topology>
    </subcellularLocation>
    <subcellularLocation>
        <location evidence="7">Membrane</location>
        <topology evidence="7">Multi-pass membrane protein</topology>
    </subcellularLocation>
</comment>
<dbReference type="GO" id="GO:0012505">
    <property type="term" value="C:endomembrane system"/>
    <property type="evidence" value="ECO:0007669"/>
    <property type="project" value="UniProtKB-SubCell"/>
</dbReference>
<dbReference type="GO" id="GO:0048038">
    <property type="term" value="F:quinone binding"/>
    <property type="evidence" value="ECO:0007669"/>
    <property type="project" value="UniProtKB-KW"/>
</dbReference>
<dbReference type="GO" id="GO:0008137">
    <property type="term" value="F:NADH dehydrogenase (ubiquinone) activity"/>
    <property type="evidence" value="ECO:0007669"/>
    <property type="project" value="InterPro"/>
</dbReference>
<accession>A0A1H2ZSV2</accession>
<dbReference type="PRINTS" id="PR01434">
    <property type="entry name" value="NADHDHGNASE5"/>
</dbReference>
<feature type="transmembrane region" description="Helical" evidence="6">
    <location>
        <begin position="271"/>
        <end position="290"/>
    </location>
</feature>